<organism evidence="2 3">
    <name type="scientific">Mycena pura</name>
    <dbReference type="NCBI Taxonomy" id="153505"/>
    <lineage>
        <taxon>Eukaryota</taxon>
        <taxon>Fungi</taxon>
        <taxon>Dikarya</taxon>
        <taxon>Basidiomycota</taxon>
        <taxon>Agaricomycotina</taxon>
        <taxon>Agaricomycetes</taxon>
        <taxon>Agaricomycetidae</taxon>
        <taxon>Agaricales</taxon>
        <taxon>Marasmiineae</taxon>
        <taxon>Mycenaceae</taxon>
        <taxon>Mycena</taxon>
    </lineage>
</organism>
<name>A0AAD6VG63_9AGAR</name>
<dbReference type="AlphaFoldDB" id="A0AAD6VG63"/>
<protein>
    <submittedName>
        <fullName evidence="2">Uncharacterized protein</fullName>
    </submittedName>
</protein>
<keyword evidence="3" id="KW-1185">Reference proteome</keyword>
<feature type="signal peptide" evidence="1">
    <location>
        <begin position="1"/>
        <end position="20"/>
    </location>
</feature>
<sequence>MHFLKVAVLALLPLAGTVLGAPSRRQNKGTIFAPAEGTNIKPGEVFGFQYQSVADFGVSSYNYTVFLLTSAPTTFNPSTDWGRGYYFGRFAEPNFPGNPSPKNPPPPTLTMPDFSKNPGGFGVGEVDVNGQFTLVVMEEYATGDGVVGNRLALSMNRIIYNSTS</sequence>
<evidence type="ECO:0000313" key="3">
    <source>
        <dbReference type="Proteomes" id="UP001219525"/>
    </source>
</evidence>
<gene>
    <name evidence="2" type="ORF">GGX14DRAFT_621283</name>
</gene>
<dbReference type="Proteomes" id="UP001219525">
    <property type="component" value="Unassembled WGS sequence"/>
</dbReference>
<feature type="chain" id="PRO_5042201855" evidence="1">
    <location>
        <begin position="21"/>
        <end position="164"/>
    </location>
</feature>
<reference evidence="2" key="1">
    <citation type="submission" date="2023-03" db="EMBL/GenBank/DDBJ databases">
        <title>Massive genome expansion in bonnet fungi (Mycena s.s.) driven by repeated elements and novel gene families across ecological guilds.</title>
        <authorList>
            <consortium name="Lawrence Berkeley National Laboratory"/>
            <person name="Harder C.B."/>
            <person name="Miyauchi S."/>
            <person name="Viragh M."/>
            <person name="Kuo A."/>
            <person name="Thoen E."/>
            <person name="Andreopoulos B."/>
            <person name="Lu D."/>
            <person name="Skrede I."/>
            <person name="Drula E."/>
            <person name="Henrissat B."/>
            <person name="Morin E."/>
            <person name="Kohler A."/>
            <person name="Barry K."/>
            <person name="LaButti K."/>
            <person name="Morin E."/>
            <person name="Salamov A."/>
            <person name="Lipzen A."/>
            <person name="Mereny Z."/>
            <person name="Hegedus B."/>
            <person name="Baldrian P."/>
            <person name="Stursova M."/>
            <person name="Weitz H."/>
            <person name="Taylor A."/>
            <person name="Grigoriev I.V."/>
            <person name="Nagy L.G."/>
            <person name="Martin F."/>
            <person name="Kauserud H."/>
        </authorList>
    </citation>
    <scope>NUCLEOTIDE SEQUENCE</scope>
    <source>
        <strain evidence="2">9144</strain>
    </source>
</reference>
<evidence type="ECO:0000313" key="2">
    <source>
        <dbReference type="EMBL" id="KAJ7212012.1"/>
    </source>
</evidence>
<comment type="caution">
    <text evidence="2">The sequence shown here is derived from an EMBL/GenBank/DDBJ whole genome shotgun (WGS) entry which is preliminary data.</text>
</comment>
<keyword evidence="1" id="KW-0732">Signal</keyword>
<dbReference type="EMBL" id="JARJCW010000024">
    <property type="protein sequence ID" value="KAJ7212012.1"/>
    <property type="molecule type" value="Genomic_DNA"/>
</dbReference>
<evidence type="ECO:0000256" key="1">
    <source>
        <dbReference type="SAM" id="SignalP"/>
    </source>
</evidence>
<accession>A0AAD6VG63</accession>
<proteinExistence type="predicted"/>